<comment type="caution">
    <text evidence="5">The sequence shown here is derived from an EMBL/GenBank/DDBJ whole genome shotgun (WGS) entry which is preliminary data.</text>
</comment>
<keyword evidence="6" id="KW-1185">Reference proteome</keyword>
<protein>
    <submittedName>
        <fullName evidence="5">FAD-binding oxidoreductase</fullName>
    </submittedName>
</protein>
<organism evidence="5 6">
    <name type="scientific">Seohaeicola saemankumensis</name>
    <dbReference type="NCBI Taxonomy" id="481181"/>
    <lineage>
        <taxon>Bacteria</taxon>
        <taxon>Pseudomonadati</taxon>
        <taxon>Pseudomonadota</taxon>
        <taxon>Alphaproteobacteria</taxon>
        <taxon>Rhodobacterales</taxon>
        <taxon>Roseobacteraceae</taxon>
        <taxon>Seohaeicola</taxon>
    </lineage>
</organism>
<dbReference type="Proteomes" id="UP001597151">
    <property type="component" value="Unassembled WGS sequence"/>
</dbReference>
<keyword evidence="2" id="KW-0285">Flavoprotein</keyword>
<keyword evidence="3" id="KW-0274">FAD</keyword>
<dbReference type="Gene3D" id="1.10.45.10">
    <property type="entry name" value="Vanillyl-alcohol Oxidase, Chain A, domain 4"/>
    <property type="match status" value="1"/>
</dbReference>
<dbReference type="PANTHER" id="PTHR43716:SF2">
    <property type="entry name" value="BLL6224 PROTEIN"/>
    <property type="match status" value="1"/>
</dbReference>
<dbReference type="SUPFAM" id="SSF55103">
    <property type="entry name" value="FAD-linked oxidases, C-terminal domain"/>
    <property type="match status" value="1"/>
</dbReference>
<dbReference type="RefSeq" id="WP_380793504.1">
    <property type="nucleotide sequence ID" value="NZ_JBHTKR010000006.1"/>
</dbReference>
<dbReference type="Pfam" id="PF01565">
    <property type="entry name" value="FAD_binding_4"/>
    <property type="match status" value="1"/>
</dbReference>
<dbReference type="InterPro" id="IPR004113">
    <property type="entry name" value="FAD-bd_oxidored_4_C"/>
</dbReference>
<evidence type="ECO:0000256" key="3">
    <source>
        <dbReference type="ARBA" id="ARBA00022827"/>
    </source>
</evidence>
<dbReference type="InterPro" id="IPR006094">
    <property type="entry name" value="Oxid_FAD_bind_N"/>
</dbReference>
<sequence length="482" mass="50638">MTIPADLLADLRAAVGDAHVWTDPARIAPHAVEDRGRWQGHTLAVIRPGSTDEVAAVVRLCHAARVPMVPQGGNTGLVGGGVPDGGVVIAMGRMNRIRAVDPLNATLTVEAGCTLAAIQTAADEAGQLFPLSLASQGTCQIGGNLSTNAGGTAVLRYGTTRDLVLGIEAVLPSGEVLNTLGALRKDNTGYALRDLMIGAEGTLGIITAAVLRLFPRPAATVTAMAACAGPEQALAIFDILRARCGDTLTAFEYIERFGIKMVLDHLPGARDPLADPHPAYVLIELTSPDPEAGLDARMERALAQAMEDGLVPDAVIATSQTQAQALWSLRESMSDMQKHAGASIKHDVAVPVSRVAEFITRGVAACRAHMPDVRPCPFGHFGDGNIHFNLTRPAAMSDADFLAQYGAFNRIVHDLVAAMGGSISAEHGIGLAKRDELPRYKDPVALALCRTIKAAIDPDNLMNPGKVLAMTSPATRPLERIA</sequence>
<dbReference type="Gene3D" id="3.30.43.10">
    <property type="entry name" value="Uridine Diphospho-n-acetylenolpyruvylglucosamine Reductase, domain 2"/>
    <property type="match status" value="1"/>
</dbReference>
<dbReference type="InterPro" id="IPR016166">
    <property type="entry name" value="FAD-bd_PCMH"/>
</dbReference>
<reference evidence="6" key="1">
    <citation type="journal article" date="2019" name="Int. J. Syst. Evol. Microbiol.">
        <title>The Global Catalogue of Microorganisms (GCM) 10K type strain sequencing project: providing services to taxonomists for standard genome sequencing and annotation.</title>
        <authorList>
            <consortium name="The Broad Institute Genomics Platform"/>
            <consortium name="The Broad Institute Genome Sequencing Center for Infectious Disease"/>
            <person name="Wu L."/>
            <person name="Ma J."/>
        </authorList>
    </citation>
    <scope>NUCLEOTIDE SEQUENCE [LARGE SCALE GENOMIC DNA]</scope>
    <source>
        <strain evidence="6">CCUG 55328</strain>
    </source>
</reference>
<dbReference type="InterPro" id="IPR036318">
    <property type="entry name" value="FAD-bd_PCMH-like_sf"/>
</dbReference>
<dbReference type="PROSITE" id="PS51387">
    <property type="entry name" value="FAD_PCMH"/>
    <property type="match status" value="1"/>
</dbReference>
<dbReference type="InterPro" id="IPR016167">
    <property type="entry name" value="FAD-bd_PCMH_sub1"/>
</dbReference>
<accession>A0ABW3TFN1</accession>
<dbReference type="Gene3D" id="3.30.465.10">
    <property type="match status" value="1"/>
</dbReference>
<dbReference type="Gene3D" id="3.30.70.2190">
    <property type="match status" value="1"/>
</dbReference>
<evidence type="ECO:0000256" key="1">
    <source>
        <dbReference type="ARBA" id="ARBA00008000"/>
    </source>
</evidence>
<dbReference type="InterPro" id="IPR051264">
    <property type="entry name" value="FAD-oxidored/transferase_4"/>
</dbReference>
<dbReference type="SUPFAM" id="SSF56176">
    <property type="entry name" value="FAD-binding/transporter-associated domain-like"/>
    <property type="match status" value="1"/>
</dbReference>
<dbReference type="Gene3D" id="3.30.70.2740">
    <property type="match status" value="1"/>
</dbReference>
<dbReference type="InterPro" id="IPR016169">
    <property type="entry name" value="FAD-bd_PCMH_sub2"/>
</dbReference>
<evidence type="ECO:0000313" key="5">
    <source>
        <dbReference type="EMBL" id="MFD1195999.1"/>
    </source>
</evidence>
<dbReference type="Pfam" id="PF02913">
    <property type="entry name" value="FAD-oxidase_C"/>
    <property type="match status" value="1"/>
</dbReference>
<gene>
    <name evidence="5" type="ORF">ACFQ3C_15100</name>
</gene>
<dbReference type="InterPro" id="IPR016171">
    <property type="entry name" value="Vanillyl_alc_oxidase_C-sub2"/>
</dbReference>
<dbReference type="EMBL" id="JBHTKR010000006">
    <property type="protein sequence ID" value="MFD1195999.1"/>
    <property type="molecule type" value="Genomic_DNA"/>
</dbReference>
<evidence type="ECO:0000313" key="6">
    <source>
        <dbReference type="Proteomes" id="UP001597151"/>
    </source>
</evidence>
<proteinExistence type="inferred from homology"/>
<evidence type="ECO:0000256" key="2">
    <source>
        <dbReference type="ARBA" id="ARBA00022630"/>
    </source>
</evidence>
<dbReference type="PANTHER" id="PTHR43716">
    <property type="entry name" value="D-2-HYDROXYGLUTARATE DEHYDROGENASE, MITOCHONDRIAL"/>
    <property type="match status" value="1"/>
</dbReference>
<feature type="domain" description="FAD-binding PCMH-type" evidence="4">
    <location>
        <begin position="38"/>
        <end position="216"/>
    </location>
</feature>
<name>A0ABW3TFN1_9RHOB</name>
<comment type="similarity">
    <text evidence="1">Belongs to the FAD-binding oxidoreductase/transferase type 4 family.</text>
</comment>
<evidence type="ECO:0000259" key="4">
    <source>
        <dbReference type="PROSITE" id="PS51387"/>
    </source>
</evidence>
<dbReference type="InterPro" id="IPR016164">
    <property type="entry name" value="FAD-linked_Oxase-like_C"/>
</dbReference>